<organism evidence="2 3">
    <name type="scientific">Sesamum angolense</name>
    <dbReference type="NCBI Taxonomy" id="2727404"/>
    <lineage>
        <taxon>Eukaryota</taxon>
        <taxon>Viridiplantae</taxon>
        <taxon>Streptophyta</taxon>
        <taxon>Embryophyta</taxon>
        <taxon>Tracheophyta</taxon>
        <taxon>Spermatophyta</taxon>
        <taxon>Magnoliopsida</taxon>
        <taxon>eudicotyledons</taxon>
        <taxon>Gunneridae</taxon>
        <taxon>Pentapetalae</taxon>
        <taxon>asterids</taxon>
        <taxon>lamiids</taxon>
        <taxon>Lamiales</taxon>
        <taxon>Pedaliaceae</taxon>
        <taxon>Sesamum</taxon>
    </lineage>
</organism>
<comment type="caution">
    <text evidence="2">The sequence shown here is derived from an EMBL/GenBank/DDBJ whole genome shotgun (WGS) entry which is preliminary data.</text>
</comment>
<reference evidence="2" key="2">
    <citation type="journal article" date="2024" name="Plant">
        <title>Genomic evolution and insights into agronomic trait innovations of Sesamum species.</title>
        <authorList>
            <person name="Miao H."/>
            <person name="Wang L."/>
            <person name="Qu L."/>
            <person name="Liu H."/>
            <person name="Sun Y."/>
            <person name="Le M."/>
            <person name="Wang Q."/>
            <person name="Wei S."/>
            <person name="Zheng Y."/>
            <person name="Lin W."/>
            <person name="Duan Y."/>
            <person name="Cao H."/>
            <person name="Xiong S."/>
            <person name="Wang X."/>
            <person name="Wei L."/>
            <person name="Li C."/>
            <person name="Ma Q."/>
            <person name="Ju M."/>
            <person name="Zhao R."/>
            <person name="Li G."/>
            <person name="Mu C."/>
            <person name="Tian Q."/>
            <person name="Mei H."/>
            <person name="Zhang T."/>
            <person name="Gao T."/>
            <person name="Zhang H."/>
        </authorList>
    </citation>
    <scope>NUCLEOTIDE SEQUENCE</scope>
    <source>
        <strain evidence="2">K16</strain>
    </source>
</reference>
<protein>
    <submittedName>
        <fullName evidence="2">Uncharacterized protein</fullName>
    </submittedName>
</protein>
<feature type="compositionally biased region" description="Polar residues" evidence="1">
    <location>
        <begin position="106"/>
        <end position="115"/>
    </location>
</feature>
<dbReference type="EMBL" id="JACGWL010000010">
    <property type="protein sequence ID" value="KAK4393722.1"/>
    <property type="molecule type" value="Genomic_DNA"/>
</dbReference>
<sequence length="351" mass="38103">MAFSTPRFSISATIFPNISKNSSNILQPFINFSQFSRRNASFGCRYGLLCCYAAAKQQKSGGAPATKRKKKPSSKNNSKSLSGDDFVIEKSGTGGGGGRGVEVLESPSQSDQSPYTALPLPKPPAGFVLDEQGRVLMASNKRIATIVDSANNLPLECVIRRVFSNSRGDECMLLCPVDTPVQILKSVNVEGWSAVSDEEVDAILPTAAYALAKIHMHLVHSGFCYTARGGFCYTEEDIFEFHIDNGEDVEGLPTEGIEIACFHLDGSHYMIYTPSDPLLFVAVKDKNGVLQIADDEHLDDPAIISAIDEETEFNALVEEEAALLDSLLGKRKCQPLLTLSHGQLQAMVSIF</sequence>
<evidence type="ECO:0000256" key="1">
    <source>
        <dbReference type="SAM" id="MobiDB-lite"/>
    </source>
</evidence>
<evidence type="ECO:0000313" key="3">
    <source>
        <dbReference type="Proteomes" id="UP001289374"/>
    </source>
</evidence>
<feature type="region of interest" description="Disordered" evidence="1">
    <location>
        <begin position="61"/>
        <end position="121"/>
    </location>
</feature>
<proteinExistence type="predicted"/>
<evidence type="ECO:0000313" key="2">
    <source>
        <dbReference type="EMBL" id="KAK4393722.1"/>
    </source>
</evidence>
<dbReference type="Pfam" id="PF12527">
    <property type="entry name" value="DUF3727"/>
    <property type="match status" value="1"/>
</dbReference>
<dbReference type="InterPro" id="IPR022203">
    <property type="entry name" value="DUF3727"/>
</dbReference>
<name>A0AAE2BQ61_9LAMI</name>
<dbReference type="PANTHER" id="PTHR36061:SF3">
    <property type="entry name" value="OS04G0692200 PROTEIN"/>
    <property type="match status" value="1"/>
</dbReference>
<dbReference type="AlphaFoldDB" id="A0AAE2BQ61"/>
<keyword evidence="3" id="KW-1185">Reference proteome</keyword>
<accession>A0AAE2BQ61</accession>
<reference evidence="2" key="1">
    <citation type="submission" date="2020-06" db="EMBL/GenBank/DDBJ databases">
        <authorList>
            <person name="Li T."/>
            <person name="Hu X."/>
            <person name="Zhang T."/>
            <person name="Song X."/>
            <person name="Zhang H."/>
            <person name="Dai N."/>
            <person name="Sheng W."/>
            <person name="Hou X."/>
            <person name="Wei L."/>
        </authorList>
    </citation>
    <scope>NUCLEOTIDE SEQUENCE</scope>
    <source>
        <strain evidence="2">K16</strain>
        <tissue evidence="2">Leaf</tissue>
    </source>
</reference>
<dbReference type="Proteomes" id="UP001289374">
    <property type="component" value="Unassembled WGS sequence"/>
</dbReference>
<gene>
    <name evidence="2" type="ORF">Sango_1843000</name>
</gene>
<dbReference type="PANTHER" id="PTHR36061">
    <property type="match status" value="1"/>
</dbReference>